<organism evidence="2 3">
    <name type="scientific">Paramuricea clavata</name>
    <name type="common">Red gorgonian</name>
    <name type="synonym">Violescent sea-whip</name>
    <dbReference type="NCBI Taxonomy" id="317549"/>
    <lineage>
        <taxon>Eukaryota</taxon>
        <taxon>Metazoa</taxon>
        <taxon>Cnidaria</taxon>
        <taxon>Anthozoa</taxon>
        <taxon>Octocorallia</taxon>
        <taxon>Malacalcyonacea</taxon>
        <taxon>Plexauridae</taxon>
        <taxon>Paramuricea</taxon>
    </lineage>
</organism>
<proteinExistence type="predicted"/>
<dbReference type="Gene3D" id="2.40.50.90">
    <property type="match status" value="1"/>
</dbReference>
<feature type="region of interest" description="Disordered" evidence="1">
    <location>
        <begin position="63"/>
        <end position="177"/>
    </location>
</feature>
<keyword evidence="3" id="KW-1185">Reference proteome</keyword>
<feature type="compositionally biased region" description="Basic residues" evidence="1">
    <location>
        <begin position="92"/>
        <end position="107"/>
    </location>
</feature>
<sequence>MNAAVECETFVDKVFSSIKKNIKSLKDEEALQGLLESIHEFYASLFSKNSGVFKSKGMDRGLQKVPDLTKTRQKRTASAASTSSSQQERGKGLGKGKPGHLRKPKVTRRQENRRSDPKFTARKRPLSSESSTTPPPKRNTTQQTPPTSSQSAPTTSSTDPPASTTPSTAPTPPELPPEAREKLRAQTFETPVKTQVRLIQDFAKAEKDSAPNSCELDTFWRIMNDWKTLDRDLVEALQNWWCTQTLDDEHSIEEKLLLVTASPNGVSNCLHHLAGNLLYEHAKKVQKLDETTVLFEELEEKFKELHYDKYVEALRSCFCDECESVLDFDDAYARYHDSIETENREELPDEPVQMKDRPRYCGSTEVIAQSLRVQFSGFSVSNLQRWYYFSAATPRFSPPTVSLASPTAVSATTLKYLEPLLQQRKLHDPVPKSWKIPGAIPAEHDLLPVRKECLHVCDGDSCEITLSPDDHDTDLAKLATHGNTIRIRMPHSDSPETENAIRIYKQSQDSLHLSTFLTRHIGIECLRATRQMVHEAANVFLQVKRDLRGGLSVPRDSYGRRLVHVLLQNSKGLKENLAEKLASRGFTLSFYTTGIDLDIDEAMREAIDGKKGIFTLPDEAFTYPYRPWDVRKLKATGQTGVYDEYREILNTPVDPNLAWIPTESSAPLDGGDEDGEVPNSETTDNFYLRIVPSKLYWESRCSVAQSTIPDAGRGLFLQPHEGDIPVGEHLCIYAERSATIDEITASGSSRVYAIYSPRKKLWFDAEIETGNNIGRFANQPGVLEALIHLKELSRKGHSQISGDDWRNLERRLDETCNAQFETVGDQMVIKVKQPFVQTYDRVEVFVNYGSLREYWIPLILENQSNNLLPQQMTEIVRWLNESSECSWTTAQRRDWIMSARENLSQ</sequence>
<name>A0A6S7GG21_PARCT</name>
<dbReference type="OrthoDB" id="6007239at2759"/>
<feature type="compositionally biased region" description="Low complexity" evidence="1">
    <location>
        <begin position="140"/>
        <end position="168"/>
    </location>
</feature>
<feature type="compositionally biased region" description="Basic and acidic residues" evidence="1">
    <location>
        <begin position="108"/>
        <end position="119"/>
    </location>
</feature>
<dbReference type="InterPro" id="IPR035437">
    <property type="entry name" value="SNase_OB-fold_sf"/>
</dbReference>
<comment type="caution">
    <text evidence="2">The sequence shown here is derived from an EMBL/GenBank/DDBJ whole genome shotgun (WGS) entry which is preliminary data.</text>
</comment>
<dbReference type="EMBL" id="CACRXK020001305">
    <property type="protein sequence ID" value="CAB3988309.1"/>
    <property type="molecule type" value="Genomic_DNA"/>
</dbReference>
<accession>A0A6S7GG21</accession>
<dbReference type="Proteomes" id="UP001152795">
    <property type="component" value="Unassembled WGS sequence"/>
</dbReference>
<gene>
    <name evidence="2" type="ORF">PACLA_8A007615</name>
</gene>
<evidence type="ECO:0000313" key="2">
    <source>
        <dbReference type="EMBL" id="CAB3988309.1"/>
    </source>
</evidence>
<evidence type="ECO:0000256" key="1">
    <source>
        <dbReference type="SAM" id="MobiDB-lite"/>
    </source>
</evidence>
<feature type="region of interest" description="Disordered" evidence="1">
    <location>
        <begin position="661"/>
        <end position="681"/>
    </location>
</feature>
<feature type="compositionally biased region" description="Low complexity" evidence="1">
    <location>
        <begin position="76"/>
        <end position="87"/>
    </location>
</feature>
<reference evidence="2" key="1">
    <citation type="submission" date="2020-04" db="EMBL/GenBank/DDBJ databases">
        <authorList>
            <person name="Alioto T."/>
            <person name="Alioto T."/>
            <person name="Gomez Garrido J."/>
        </authorList>
    </citation>
    <scope>NUCLEOTIDE SEQUENCE</scope>
    <source>
        <strain evidence="2">A484AB</strain>
    </source>
</reference>
<evidence type="ECO:0000313" key="3">
    <source>
        <dbReference type="Proteomes" id="UP001152795"/>
    </source>
</evidence>
<dbReference type="AlphaFoldDB" id="A0A6S7GG21"/>
<protein>
    <submittedName>
        <fullName evidence="2">Uncharacterized protein</fullName>
    </submittedName>
</protein>